<feature type="transmembrane region" description="Helical" evidence="1">
    <location>
        <begin position="7"/>
        <end position="27"/>
    </location>
</feature>
<proteinExistence type="predicted"/>
<dbReference type="RefSeq" id="WP_250428181.1">
    <property type="nucleotide sequence ID" value="NZ_JALPRR010000001.1"/>
</dbReference>
<keyword evidence="1" id="KW-0812">Transmembrane</keyword>
<accession>A0ABW5CXV0</accession>
<gene>
    <name evidence="2" type="ORF">ACFSKP_09195</name>
</gene>
<reference evidence="3" key="1">
    <citation type="journal article" date="2019" name="Int. J. Syst. Evol. Microbiol.">
        <title>The Global Catalogue of Microorganisms (GCM) 10K type strain sequencing project: providing services to taxonomists for standard genome sequencing and annotation.</title>
        <authorList>
            <consortium name="The Broad Institute Genomics Platform"/>
            <consortium name="The Broad Institute Genome Sequencing Center for Infectious Disease"/>
            <person name="Wu L."/>
            <person name="Ma J."/>
        </authorList>
    </citation>
    <scope>NUCLEOTIDE SEQUENCE [LARGE SCALE GENOMIC DNA]</scope>
    <source>
        <strain evidence="3">CGMCC 4.1782</strain>
    </source>
</reference>
<name>A0ABW5CXV0_9BACT</name>
<evidence type="ECO:0000313" key="3">
    <source>
        <dbReference type="Proteomes" id="UP001597374"/>
    </source>
</evidence>
<feature type="transmembrane region" description="Helical" evidence="1">
    <location>
        <begin position="33"/>
        <end position="54"/>
    </location>
</feature>
<evidence type="ECO:0000256" key="1">
    <source>
        <dbReference type="SAM" id="Phobius"/>
    </source>
</evidence>
<keyword evidence="1" id="KW-0472">Membrane</keyword>
<evidence type="ECO:0000313" key="2">
    <source>
        <dbReference type="EMBL" id="MFD2246427.1"/>
    </source>
</evidence>
<dbReference type="EMBL" id="JBHUIM010000001">
    <property type="protein sequence ID" value="MFD2246427.1"/>
    <property type="molecule type" value="Genomic_DNA"/>
</dbReference>
<keyword evidence="1" id="KW-1133">Transmembrane helix</keyword>
<keyword evidence="3" id="KW-1185">Reference proteome</keyword>
<comment type="caution">
    <text evidence="2">The sequence shown here is derived from an EMBL/GenBank/DDBJ whole genome shotgun (WGS) entry which is preliminary data.</text>
</comment>
<dbReference type="Proteomes" id="UP001597374">
    <property type="component" value="Unassembled WGS sequence"/>
</dbReference>
<organism evidence="2 3">
    <name type="scientific">Pontibacter ruber</name>
    <dbReference type="NCBI Taxonomy" id="1343895"/>
    <lineage>
        <taxon>Bacteria</taxon>
        <taxon>Pseudomonadati</taxon>
        <taxon>Bacteroidota</taxon>
        <taxon>Cytophagia</taxon>
        <taxon>Cytophagales</taxon>
        <taxon>Hymenobacteraceae</taxon>
        <taxon>Pontibacter</taxon>
    </lineage>
</organism>
<sequence length="70" mass="7948">MSKSTLNFWIFFVISLILSAVAIAVFFKVVKVVIFLILMLALAPVIYILLKLVFPGRKPGDRGDKLKMRH</sequence>
<protein>
    <submittedName>
        <fullName evidence="2">Uncharacterized protein</fullName>
    </submittedName>
</protein>